<name>A0A645AI66_9ZZZZ</name>
<dbReference type="AlphaFoldDB" id="A0A645AI66"/>
<evidence type="ECO:0000256" key="1">
    <source>
        <dbReference type="ARBA" id="ARBA00022679"/>
    </source>
</evidence>
<dbReference type="EC" id="2.7.11.1" evidence="4"/>
<sequence>MIDFTPCAVNKFKAYGGANGNKINVRYGDKSYMLKFPPRPSRNKEMSYTNGCISEYLACHIFEALGFKTQETLLGTYTDSRGKEKTVVACGDFTEGGKKLIEFAHLKNTCIDSEQSGYGKDLFSILQAIEEQTLLPPDQLRDFFWDMFIADALLGNFDRHNGNWGILVDEQLQTAEIAPVYDCGSCLYPQLAVENMQAVLDSEDEMNKRIFTFPASSIEENGQKIPYFSFLSSLKNEDCNAALKRVHSRIDMEQLDKIVVETPTLLPVQKEFYRIMLHERKAKILDYSMEQLLAMEQSTQEQTGQNLTM</sequence>
<dbReference type="CDD" id="cd17792">
    <property type="entry name" value="CtkA"/>
    <property type="match status" value="1"/>
</dbReference>
<feature type="domain" description="HipA-like C-terminal" evidence="3">
    <location>
        <begin position="21"/>
        <end position="212"/>
    </location>
</feature>
<dbReference type="EMBL" id="VSSQ01013660">
    <property type="protein sequence ID" value="MPM51981.1"/>
    <property type="molecule type" value="Genomic_DNA"/>
</dbReference>
<evidence type="ECO:0000256" key="2">
    <source>
        <dbReference type="ARBA" id="ARBA00022777"/>
    </source>
</evidence>
<evidence type="ECO:0000313" key="4">
    <source>
        <dbReference type="EMBL" id="MPM51981.1"/>
    </source>
</evidence>
<dbReference type="Gene3D" id="1.10.1070.20">
    <property type="match status" value="1"/>
</dbReference>
<dbReference type="InterPro" id="IPR012893">
    <property type="entry name" value="HipA-like_C"/>
</dbReference>
<protein>
    <submittedName>
        <fullName evidence="4">Serine/threonine-protein kinase CtkA</fullName>
        <ecNumber evidence="4">2.7.11.1</ecNumber>
    </submittedName>
</protein>
<reference evidence="4" key="1">
    <citation type="submission" date="2019-08" db="EMBL/GenBank/DDBJ databases">
        <authorList>
            <person name="Kucharzyk K."/>
            <person name="Murdoch R.W."/>
            <person name="Higgins S."/>
            <person name="Loffler F."/>
        </authorList>
    </citation>
    <scope>NUCLEOTIDE SEQUENCE</scope>
</reference>
<keyword evidence="2 4" id="KW-0418">Kinase</keyword>
<gene>
    <name evidence="4" type="primary">ctkA_2</name>
    <name evidence="4" type="ORF">SDC9_98734</name>
</gene>
<accession>A0A645AI66</accession>
<proteinExistence type="predicted"/>
<dbReference type="Gene3D" id="3.30.200.120">
    <property type="match status" value="1"/>
</dbReference>
<evidence type="ECO:0000259" key="3">
    <source>
        <dbReference type="Pfam" id="PF07804"/>
    </source>
</evidence>
<organism evidence="4">
    <name type="scientific">bioreactor metagenome</name>
    <dbReference type="NCBI Taxonomy" id="1076179"/>
    <lineage>
        <taxon>unclassified sequences</taxon>
        <taxon>metagenomes</taxon>
        <taxon>ecological metagenomes</taxon>
    </lineage>
</organism>
<keyword evidence="1 4" id="KW-0808">Transferase</keyword>
<dbReference type="Pfam" id="PF07804">
    <property type="entry name" value="HipA_C"/>
    <property type="match status" value="1"/>
</dbReference>
<dbReference type="GO" id="GO:0004674">
    <property type="term" value="F:protein serine/threonine kinase activity"/>
    <property type="evidence" value="ECO:0007669"/>
    <property type="project" value="UniProtKB-EC"/>
</dbReference>
<comment type="caution">
    <text evidence="4">The sequence shown here is derived from an EMBL/GenBank/DDBJ whole genome shotgun (WGS) entry which is preliminary data.</text>
</comment>